<dbReference type="RefSeq" id="WP_044904651.1">
    <property type="nucleotide sequence ID" value="NZ_JQIF01000023.1"/>
</dbReference>
<dbReference type="SUPFAM" id="SSF103481">
    <property type="entry name" value="Multidrug resistance efflux transporter EmrE"/>
    <property type="match status" value="2"/>
</dbReference>
<feature type="transmembrane region" description="Helical" evidence="7">
    <location>
        <begin position="147"/>
        <end position="165"/>
    </location>
</feature>
<organism evidence="9 10">
    <name type="scientific">Clostridium innocuum</name>
    <dbReference type="NCBI Taxonomy" id="1522"/>
    <lineage>
        <taxon>Bacteria</taxon>
        <taxon>Bacillati</taxon>
        <taxon>Bacillota</taxon>
        <taxon>Clostridia</taxon>
        <taxon>Eubacteriales</taxon>
        <taxon>Clostridiaceae</taxon>
        <taxon>Clostridium</taxon>
    </lineage>
</organism>
<accession>A0A099IB17</accession>
<dbReference type="PANTHER" id="PTHR32322">
    <property type="entry name" value="INNER MEMBRANE TRANSPORTER"/>
    <property type="match status" value="1"/>
</dbReference>
<evidence type="ECO:0000256" key="3">
    <source>
        <dbReference type="ARBA" id="ARBA00022475"/>
    </source>
</evidence>
<evidence type="ECO:0000313" key="9">
    <source>
        <dbReference type="EMBL" id="KGJ54133.1"/>
    </source>
</evidence>
<dbReference type="AlphaFoldDB" id="A0A099IB17"/>
<name>A0A099IB17_CLOIN</name>
<comment type="caution">
    <text evidence="9">The sequence shown here is derived from an EMBL/GenBank/DDBJ whole genome shotgun (WGS) entry which is preliminary data.</text>
</comment>
<keyword evidence="6 7" id="KW-0472">Membrane</keyword>
<evidence type="ECO:0000256" key="5">
    <source>
        <dbReference type="ARBA" id="ARBA00022989"/>
    </source>
</evidence>
<evidence type="ECO:0000259" key="8">
    <source>
        <dbReference type="Pfam" id="PF00892"/>
    </source>
</evidence>
<dbReference type="PANTHER" id="PTHR32322:SF18">
    <property type="entry name" value="S-ADENOSYLMETHIONINE_S-ADENOSYLHOMOCYSTEINE TRANSPORTER"/>
    <property type="match status" value="1"/>
</dbReference>
<proteinExistence type="inferred from homology"/>
<feature type="transmembrane region" description="Helical" evidence="7">
    <location>
        <begin position="65"/>
        <end position="82"/>
    </location>
</feature>
<sequence length="304" mass="33868">MNEQIKGHMLACMTILIWGTTFISTKVLLRDFTPLQILFTRFMIGYLALWAVAPRLTRVKEKKEELYFLAAGLCGVTLYFLMENIALTYTQASNVGIIVAVSPFFTMFFGIWLLKQTRPGVRFFIGFLIAMTGILCISLEGSQNLALNPKGDLLALGAAIVWALYSTITKKISSFGYTTIPMTRRIFFYGLLCMLPVIMLSGMELPKVEQLTELNIANILFLGLGASAMCFVSWNSAVRILGTVQTSVYIYAVPVVTTLASVWILKETVTIVGVLGIVMIVLGLLLSQNRKGERVWRKTENASW</sequence>
<comment type="subcellular location">
    <subcellularLocation>
        <location evidence="1">Cell membrane</location>
        <topology evidence="1">Multi-pass membrane protein</topology>
    </subcellularLocation>
</comment>
<feature type="transmembrane region" description="Helical" evidence="7">
    <location>
        <begin position="7"/>
        <end position="29"/>
    </location>
</feature>
<keyword evidence="3" id="KW-1003">Cell membrane</keyword>
<reference evidence="9 10" key="1">
    <citation type="submission" date="2014-08" db="EMBL/GenBank/DDBJ databases">
        <title>Clostridium innocuum, an unnegligible vancomycin-resistant pathogen causing extra-intestinal infections.</title>
        <authorList>
            <person name="Feng Y."/>
            <person name="Chiu C.-H."/>
        </authorList>
    </citation>
    <scope>NUCLEOTIDE SEQUENCE [LARGE SCALE GENOMIC DNA]</scope>
    <source>
        <strain evidence="9 10">AN88</strain>
    </source>
</reference>
<evidence type="ECO:0000256" key="4">
    <source>
        <dbReference type="ARBA" id="ARBA00022692"/>
    </source>
</evidence>
<feature type="transmembrane region" description="Helical" evidence="7">
    <location>
        <begin position="186"/>
        <end position="203"/>
    </location>
</feature>
<keyword evidence="5 7" id="KW-1133">Transmembrane helix</keyword>
<evidence type="ECO:0000256" key="1">
    <source>
        <dbReference type="ARBA" id="ARBA00004651"/>
    </source>
</evidence>
<feature type="domain" description="EamA" evidence="8">
    <location>
        <begin position="6"/>
        <end position="138"/>
    </location>
</feature>
<dbReference type="InterPro" id="IPR037185">
    <property type="entry name" value="EmrE-like"/>
</dbReference>
<feature type="transmembrane region" description="Helical" evidence="7">
    <location>
        <begin position="246"/>
        <end position="265"/>
    </location>
</feature>
<evidence type="ECO:0000313" key="10">
    <source>
        <dbReference type="Proteomes" id="UP000030008"/>
    </source>
</evidence>
<feature type="transmembrane region" description="Helical" evidence="7">
    <location>
        <begin position="215"/>
        <end position="234"/>
    </location>
</feature>
<evidence type="ECO:0000256" key="2">
    <source>
        <dbReference type="ARBA" id="ARBA00007362"/>
    </source>
</evidence>
<comment type="similarity">
    <text evidence="2">Belongs to the EamA transporter family.</text>
</comment>
<feature type="transmembrane region" description="Helical" evidence="7">
    <location>
        <begin position="271"/>
        <end position="287"/>
    </location>
</feature>
<dbReference type="Pfam" id="PF00892">
    <property type="entry name" value="EamA"/>
    <property type="match status" value="2"/>
</dbReference>
<dbReference type="Proteomes" id="UP000030008">
    <property type="component" value="Unassembled WGS sequence"/>
</dbReference>
<dbReference type="InterPro" id="IPR000620">
    <property type="entry name" value="EamA_dom"/>
</dbReference>
<dbReference type="GO" id="GO:0005886">
    <property type="term" value="C:plasma membrane"/>
    <property type="evidence" value="ECO:0007669"/>
    <property type="project" value="UniProtKB-SubCell"/>
</dbReference>
<keyword evidence="4 7" id="KW-0812">Transmembrane</keyword>
<evidence type="ECO:0000256" key="7">
    <source>
        <dbReference type="SAM" id="Phobius"/>
    </source>
</evidence>
<dbReference type="InterPro" id="IPR050638">
    <property type="entry name" value="AA-Vitamin_Transporters"/>
</dbReference>
<feature type="transmembrane region" description="Helical" evidence="7">
    <location>
        <begin position="94"/>
        <end position="114"/>
    </location>
</feature>
<gene>
    <name evidence="9" type="ORF">CIAN88_06220</name>
</gene>
<evidence type="ECO:0000256" key="6">
    <source>
        <dbReference type="ARBA" id="ARBA00023136"/>
    </source>
</evidence>
<feature type="domain" description="EamA" evidence="8">
    <location>
        <begin position="150"/>
        <end position="286"/>
    </location>
</feature>
<protein>
    <submittedName>
        <fullName evidence="9">Multidrug transporter</fullName>
    </submittedName>
</protein>
<feature type="transmembrane region" description="Helical" evidence="7">
    <location>
        <begin position="121"/>
        <end position="141"/>
    </location>
</feature>
<dbReference type="EMBL" id="JQIF01000023">
    <property type="protein sequence ID" value="KGJ54133.1"/>
    <property type="molecule type" value="Genomic_DNA"/>
</dbReference>
<feature type="transmembrane region" description="Helical" evidence="7">
    <location>
        <begin position="35"/>
        <end position="53"/>
    </location>
</feature>